<sequence length="393" mass="45660">MEVENFKEIENQKIVYLVNKEPKRTLLDTIRTVFGIAFAIVNLVSFVLALCFLPKILNFFANGPSNEQGEAEFFSYHTAKDFSDIQYYGRADMFTSIISDMMESINLSTSKNPKELIGLSDTCRNFLLYGPSGTGKTHFIKRLVYLLNEKLKKKYKENKDIVRAYFISPSMIESKYRGEPEKLVARLFKEARKDEGWKATIIFVDEVDAFFANREMSHRDLSSGLKSEFLNIMSGITSDATKNIFFMGATNYKSIIDEAFLRRMGKQKEFPIPNEFDVFEMLKSICQDWAKDTNMERFLKNIAKILSDRKTSQFFITEICRTIVRRGGHKKANVFCLFSNLVINAEQIRSLKMQQYEQENQGSPSYEMGKAQEFKFNLDDFDFDRYGFEVKED</sequence>
<evidence type="ECO:0000313" key="4">
    <source>
        <dbReference type="Proteomes" id="UP001334084"/>
    </source>
</evidence>
<evidence type="ECO:0000256" key="1">
    <source>
        <dbReference type="SAM" id="Phobius"/>
    </source>
</evidence>
<dbReference type="Gene3D" id="3.40.50.300">
    <property type="entry name" value="P-loop containing nucleotide triphosphate hydrolases"/>
    <property type="match status" value="1"/>
</dbReference>
<dbReference type="EMBL" id="CP142728">
    <property type="protein sequence ID" value="WUR02833.1"/>
    <property type="molecule type" value="Genomic_DNA"/>
</dbReference>
<dbReference type="SUPFAM" id="SSF52540">
    <property type="entry name" value="P-loop containing nucleoside triphosphate hydrolases"/>
    <property type="match status" value="1"/>
</dbReference>
<dbReference type="Pfam" id="PF00004">
    <property type="entry name" value="AAA"/>
    <property type="match status" value="1"/>
</dbReference>
<evidence type="ECO:0000259" key="2">
    <source>
        <dbReference type="SMART" id="SM00382"/>
    </source>
</evidence>
<protein>
    <submittedName>
        <fullName evidence="3">Spastin-like protein</fullName>
    </submittedName>
</protein>
<dbReference type="KEGG" id="vnx:VNE69_03054"/>
<proteinExistence type="predicted"/>
<evidence type="ECO:0000313" key="3">
    <source>
        <dbReference type="EMBL" id="WUR02833.1"/>
    </source>
</evidence>
<dbReference type="GeneID" id="90540650"/>
<dbReference type="Proteomes" id="UP001334084">
    <property type="component" value="Chromosome 3"/>
</dbReference>
<feature type="domain" description="AAA+ ATPase" evidence="2">
    <location>
        <begin position="122"/>
        <end position="276"/>
    </location>
</feature>
<dbReference type="InterPro" id="IPR027417">
    <property type="entry name" value="P-loop_NTPase"/>
</dbReference>
<gene>
    <name evidence="3" type="ORF">VNE69_03054</name>
</gene>
<dbReference type="GO" id="GO:0016887">
    <property type="term" value="F:ATP hydrolysis activity"/>
    <property type="evidence" value="ECO:0007669"/>
    <property type="project" value="InterPro"/>
</dbReference>
<feature type="transmembrane region" description="Helical" evidence="1">
    <location>
        <begin position="33"/>
        <end position="53"/>
    </location>
</feature>
<accession>A0AAX4JAF4</accession>
<dbReference type="RefSeq" id="XP_065328978.1">
    <property type="nucleotide sequence ID" value="XM_065472906.1"/>
</dbReference>
<dbReference type="AlphaFoldDB" id="A0AAX4JAF4"/>
<keyword evidence="1" id="KW-0812">Transmembrane</keyword>
<organism evidence="3 4">
    <name type="scientific">Vairimorpha necatrix</name>
    <dbReference type="NCBI Taxonomy" id="6039"/>
    <lineage>
        <taxon>Eukaryota</taxon>
        <taxon>Fungi</taxon>
        <taxon>Fungi incertae sedis</taxon>
        <taxon>Microsporidia</taxon>
        <taxon>Nosematidae</taxon>
        <taxon>Vairimorpha</taxon>
    </lineage>
</organism>
<dbReference type="PANTHER" id="PTHR23074">
    <property type="entry name" value="AAA DOMAIN-CONTAINING"/>
    <property type="match status" value="1"/>
</dbReference>
<dbReference type="InterPro" id="IPR003959">
    <property type="entry name" value="ATPase_AAA_core"/>
</dbReference>
<dbReference type="InterPro" id="IPR003593">
    <property type="entry name" value="AAA+_ATPase"/>
</dbReference>
<keyword evidence="1" id="KW-1133">Transmembrane helix</keyword>
<keyword evidence="4" id="KW-1185">Reference proteome</keyword>
<name>A0AAX4JAF4_9MICR</name>
<keyword evidence="1" id="KW-0472">Membrane</keyword>
<dbReference type="PANTHER" id="PTHR23074:SF83">
    <property type="entry name" value="VACUOLAR PROTEIN SORTING-ASSOCIATED PROTEIN 4A"/>
    <property type="match status" value="1"/>
</dbReference>
<dbReference type="SMART" id="SM00382">
    <property type="entry name" value="AAA"/>
    <property type="match status" value="1"/>
</dbReference>
<reference evidence="3" key="1">
    <citation type="journal article" date="2024" name="BMC Genomics">
        <title>Functional annotation of a divergent genome using sequence and structure-based similarity.</title>
        <authorList>
            <person name="Svedberg D."/>
            <person name="Winiger R.R."/>
            <person name="Berg A."/>
            <person name="Sharma H."/>
            <person name="Tellgren-Roth C."/>
            <person name="Debrunner-Vossbrinck B.A."/>
            <person name="Vossbrinck C.R."/>
            <person name="Barandun J."/>
        </authorList>
    </citation>
    <scope>NUCLEOTIDE SEQUENCE</scope>
    <source>
        <strain evidence="3">Illinois isolate</strain>
    </source>
</reference>
<dbReference type="GO" id="GO:0005524">
    <property type="term" value="F:ATP binding"/>
    <property type="evidence" value="ECO:0007669"/>
    <property type="project" value="InterPro"/>
</dbReference>
<dbReference type="InterPro" id="IPR050304">
    <property type="entry name" value="MT-severing_AAA_ATPase"/>
</dbReference>